<dbReference type="Pfam" id="PF13639">
    <property type="entry name" value="zf-RING_2"/>
    <property type="match status" value="1"/>
</dbReference>
<sequence length="129" mass="15055">MHRDLRLDVDNMSYEELLALGEEIGNVRTGFNKETITKFLKRKVYGCDVENPISEPDTCCICREDYVEGEDIGELNFRHEFHADCIEQWLTVKYMPDLPDEGAGSGCIICFSTRNYRFRSRLIYSFTHL</sequence>
<evidence type="ECO:0000256" key="7">
    <source>
        <dbReference type="ARBA" id="ARBA00022833"/>
    </source>
</evidence>
<protein>
    <recommendedName>
        <fullName evidence="2">RING-type E3 ubiquitin transferase</fullName>
        <ecNumber evidence="2">2.3.2.27</ecNumber>
    </recommendedName>
</protein>
<reference evidence="10" key="2">
    <citation type="submission" date="2025-08" db="UniProtKB">
        <authorList>
            <consortium name="RefSeq"/>
        </authorList>
    </citation>
    <scope>IDENTIFICATION</scope>
    <source>
        <tissue evidence="10">Leaf</tissue>
    </source>
</reference>
<accession>A0ABM3RUU3</accession>
<dbReference type="SUPFAM" id="SSF57850">
    <property type="entry name" value="RING/U-box"/>
    <property type="match status" value="1"/>
</dbReference>
<evidence type="ECO:0000256" key="3">
    <source>
        <dbReference type="ARBA" id="ARBA00022679"/>
    </source>
</evidence>
<keyword evidence="3" id="KW-0808">Transferase</keyword>
<gene>
    <name evidence="10" type="primary">LOC130472421</name>
</gene>
<feature type="domain" description="RING-type" evidence="8">
    <location>
        <begin position="57"/>
        <end position="92"/>
    </location>
</feature>
<evidence type="ECO:0000313" key="10">
    <source>
        <dbReference type="RefSeq" id="XP_056699305.1"/>
    </source>
</evidence>
<evidence type="ECO:0000256" key="5">
    <source>
        <dbReference type="ARBA" id="ARBA00022771"/>
    </source>
</evidence>
<dbReference type="RefSeq" id="XP_056699305.1">
    <property type="nucleotide sequence ID" value="XM_056843327.1"/>
</dbReference>
<organism evidence="9 10">
    <name type="scientific">Spinacia oleracea</name>
    <name type="common">Spinach</name>
    <dbReference type="NCBI Taxonomy" id="3562"/>
    <lineage>
        <taxon>Eukaryota</taxon>
        <taxon>Viridiplantae</taxon>
        <taxon>Streptophyta</taxon>
        <taxon>Embryophyta</taxon>
        <taxon>Tracheophyta</taxon>
        <taxon>Spermatophyta</taxon>
        <taxon>Magnoliopsida</taxon>
        <taxon>eudicotyledons</taxon>
        <taxon>Gunneridae</taxon>
        <taxon>Pentapetalae</taxon>
        <taxon>Caryophyllales</taxon>
        <taxon>Chenopodiaceae</taxon>
        <taxon>Chenopodioideae</taxon>
        <taxon>Anserineae</taxon>
        <taxon>Spinacia</taxon>
    </lineage>
</organism>
<keyword evidence="4" id="KW-0479">Metal-binding</keyword>
<evidence type="ECO:0000256" key="6">
    <source>
        <dbReference type="ARBA" id="ARBA00022786"/>
    </source>
</evidence>
<keyword evidence="5" id="KW-0863">Zinc-finger</keyword>
<dbReference type="GeneID" id="130472421"/>
<evidence type="ECO:0000313" key="9">
    <source>
        <dbReference type="Proteomes" id="UP000813463"/>
    </source>
</evidence>
<dbReference type="InterPro" id="IPR013083">
    <property type="entry name" value="Znf_RING/FYVE/PHD"/>
</dbReference>
<dbReference type="PANTHER" id="PTHR22937:SF65">
    <property type="entry name" value="E3 UBIQUITIN-PROTEIN LIGASE ARK2C"/>
    <property type="match status" value="1"/>
</dbReference>
<comment type="catalytic activity">
    <reaction evidence="1">
        <text>S-ubiquitinyl-[E2 ubiquitin-conjugating enzyme]-L-cysteine + [acceptor protein]-L-lysine = [E2 ubiquitin-conjugating enzyme]-L-cysteine + N(6)-ubiquitinyl-[acceptor protein]-L-lysine.</text>
        <dbReference type="EC" id="2.3.2.27"/>
    </reaction>
</comment>
<name>A0ABM3RUU3_SPIOL</name>
<dbReference type="Proteomes" id="UP000813463">
    <property type="component" value="Chromosome 4"/>
</dbReference>
<proteinExistence type="predicted"/>
<evidence type="ECO:0000256" key="4">
    <source>
        <dbReference type="ARBA" id="ARBA00022723"/>
    </source>
</evidence>
<evidence type="ECO:0000256" key="2">
    <source>
        <dbReference type="ARBA" id="ARBA00012483"/>
    </source>
</evidence>
<evidence type="ECO:0000259" key="8">
    <source>
        <dbReference type="Pfam" id="PF13639"/>
    </source>
</evidence>
<keyword evidence="6" id="KW-0833">Ubl conjugation pathway</keyword>
<keyword evidence="7" id="KW-0862">Zinc</keyword>
<dbReference type="EC" id="2.3.2.27" evidence="2"/>
<dbReference type="InterPro" id="IPR001841">
    <property type="entry name" value="Znf_RING"/>
</dbReference>
<dbReference type="PANTHER" id="PTHR22937">
    <property type="entry name" value="E3 UBIQUITIN-PROTEIN LIGASE RNF165"/>
    <property type="match status" value="1"/>
</dbReference>
<keyword evidence="9" id="KW-1185">Reference proteome</keyword>
<dbReference type="InterPro" id="IPR045191">
    <property type="entry name" value="MBR1/2-like"/>
</dbReference>
<dbReference type="Gene3D" id="3.30.40.10">
    <property type="entry name" value="Zinc/RING finger domain, C3HC4 (zinc finger)"/>
    <property type="match status" value="1"/>
</dbReference>
<reference evidence="9" key="1">
    <citation type="journal article" date="2021" name="Nat. Commun.">
        <title>Genomic analyses provide insights into spinach domestication and the genetic basis of agronomic traits.</title>
        <authorList>
            <person name="Cai X."/>
            <person name="Sun X."/>
            <person name="Xu C."/>
            <person name="Sun H."/>
            <person name="Wang X."/>
            <person name="Ge C."/>
            <person name="Zhang Z."/>
            <person name="Wang Q."/>
            <person name="Fei Z."/>
            <person name="Jiao C."/>
            <person name="Wang Q."/>
        </authorList>
    </citation>
    <scope>NUCLEOTIDE SEQUENCE [LARGE SCALE GENOMIC DNA]</scope>
    <source>
        <strain evidence="9">cv. Varoflay</strain>
    </source>
</reference>
<evidence type="ECO:0000256" key="1">
    <source>
        <dbReference type="ARBA" id="ARBA00000900"/>
    </source>
</evidence>